<reference evidence="1 2" key="1">
    <citation type="journal article" date="2016" name="Nat. Commun.">
        <title>Thousands of microbial genomes shed light on interconnected biogeochemical processes in an aquifer system.</title>
        <authorList>
            <person name="Anantharaman K."/>
            <person name="Brown C.T."/>
            <person name="Hug L.A."/>
            <person name="Sharon I."/>
            <person name="Castelle C.J."/>
            <person name="Probst A.J."/>
            <person name="Thomas B.C."/>
            <person name="Singh A."/>
            <person name="Wilkins M.J."/>
            <person name="Karaoz U."/>
            <person name="Brodie E.L."/>
            <person name="Williams K.H."/>
            <person name="Hubbard S.S."/>
            <person name="Banfield J.F."/>
        </authorList>
    </citation>
    <scope>NUCLEOTIDE SEQUENCE [LARGE SCALE GENOMIC DNA]</scope>
</reference>
<name>A0A1F5S755_9BACT</name>
<evidence type="ECO:0000313" key="2">
    <source>
        <dbReference type="Proteomes" id="UP000178323"/>
    </source>
</evidence>
<dbReference type="Proteomes" id="UP000178323">
    <property type="component" value="Unassembled WGS sequence"/>
</dbReference>
<evidence type="ECO:0000313" key="1">
    <source>
        <dbReference type="EMBL" id="OGF22524.1"/>
    </source>
</evidence>
<dbReference type="EMBL" id="MFFS01000023">
    <property type="protein sequence ID" value="OGF22524.1"/>
    <property type="molecule type" value="Genomic_DNA"/>
</dbReference>
<organism evidence="1 2">
    <name type="scientific">Candidatus Falkowbacteria bacterium RBG_13_39_14</name>
    <dbReference type="NCBI Taxonomy" id="1797985"/>
    <lineage>
        <taxon>Bacteria</taxon>
        <taxon>Candidatus Falkowiibacteriota</taxon>
    </lineage>
</organism>
<accession>A0A1F5S755</accession>
<comment type="caution">
    <text evidence="1">The sequence shown here is derived from an EMBL/GenBank/DDBJ whole genome shotgun (WGS) entry which is preliminary data.</text>
</comment>
<sequence length="100" mass="11559">MNIGKFLQQKGIDPDKPVLNITRRQAMAGIMEAIQEYCPNVKIEKMPKEKLEHLIDSLGDNIINYHPEDYHPERVAFLGYIEELKKCGLTDKEEDALDFI</sequence>
<protein>
    <submittedName>
        <fullName evidence="1">Uncharacterized protein</fullName>
    </submittedName>
</protein>
<gene>
    <name evidence="1" type="ORF">A2Y83_00780</name>
</gene>
<dbReference type="STRING" id="1797985.A2Y83_00780"/>
<dbReference type="AlphaFoldDB" id="A0A1F5S755"/>
<proteinExistence type="predicted"/>